<organism evidence="4 5">
    <name type="scientific">Corynascus novoguineensis</name>
    <dbReference type="NCBI Taxonomy" id="1126955"/>
    <lineage>
        <taxon>Eukaryota</taxon>
        <taxon>Fungi</taxon>
        <taxon>Dikarya</taxon>
        <taxon>Ascomycota</taxon>
        <taxon>Pezizomycotina</taxon>
        <taxon>Sordariomycetes</taxon>
        <taxon>Sordariomycetidae</taxon>
        <taxon>Sordariales</taxon>
        <taxon>Chaetomiaceae</taxon>
        <taxon>Corynascus</taxon>
    </lineage>
</organism>
<dbReference type="Proteomes" id="UP001303647">
    <property type="component" value="Unassembled WGS sequence"/>
</dbReference>
<dbReference type="FunFam" id="2.30.180.10:FF:000032">
    <property type="entry name" value="Fasciclin domain-containing protein, putative"/>
    <property type="match status" value="1"/>
</dbReference>
<reference evidence="4" key="2">
    <citation type="submission" date="2023-05" db="EMBL/GenBank/DDBJ databases">
        <authorList>
            <consortium name="Lawrence Berkeley National Laboratory"/>
            <person name="Steindorff A."/>
            <person name="Hensen N."/>
            <person name="Bonometti L."/>
            <person name="Westerberg I."/>
            <person name="Brannstrom I.O."/>
            <person name="Guillou S."/>
            <person name="Cros-Aarteil S."/>
            <person name="Calhoun S."/>
            <person name="Haridas S."/>
            <person name="Kuo A."/>
            <person name="Mondo S."/>
            <person name="Pangilinan J."/>
            <person name="Riley R."/>
            <person name="Labutti K."/>
            <person name="Andreopoulos B."/>
            <person name="Lipzen A."/>
            <person name="Chen C."/>
            <person name="Yanf M."/>
            <person name="Daum C."/>
            <person name="Ng V."/>
            <person name="Clum A."/>
            <person name="Ohm R."/>
            <person name="Martin F."/>
            <person name="Silar P."/>
            <person name="Natvig D."/>
            <person name="Lalanne C."/>
            <person name="Gautier V."/>
            <person name="Ament-Velasquez S.L."/>
            <person name="Kruys A."/>
            <person name="Hutchinson M.I."/>
            <person name="Powell A.J."/>
            <person name="Barry K."/>
            <person name="Miller A.N."/>
            <person name="Grigoriev I.V."/>
            <person name="Debuchy R."/>
            <person name="Gladieux P."/>
            <person name="Thoren M.H."/>
            <person name="Johannesson H."/>
        </authorList>
    </citation>
    <scope>NUCLEOTIDE SEQUENCE</scope>
    <source>
        <strain evidence="4">CBS 359.72</strain>
    </source>
</reference>
<feature type="signal peptide" evidence="2">
    <location>
        <begin position="1"/>
        <end position="17"/>
    </location>
</feature>
<proteinExistence type="predicted"/>
<dbReference type="GO" id="GO:0000329">
    <property type="term" value="C:fungal-type vacuole membrane"/>
    <property type="evidence" value="ECO:0007669"/>
    <property type="project" value="TreeGrafter"/>
</dbReference>
<dbReference type="Gene3D" id="2.30.180.10">
    <property type="entry name" value="FAS1 domain"/>
    <property type="match status" value="2"/>
</dbReference>
<gene>
    <name evidence="4" type="ORF">C7999DRAFT_35676</name>
</gene>
<reference evidence="4" key="1">
    <citation type="journal article" date="2023" name="Mol. Phylogenet. Evol.">
        <title>Genome-scale phylogeny and comparative genomics of the fungal order Sordariales.</title>
        <authorList>
            <person name="Hensen N."/>
            <person name="Bonometti L."/>
            <person name="Westerberg I."/>
            <person name="Brannstrom I.O."/>
            <person name="Guillou S."/>
            <person name="Cros-Aarteil S."/>
            <person name="Calhoun S."/>
            <person name="Haridas S."/>
            <person name="Kuo A."/>
            <person name="Mondo S."/>
            <person name="Pangilinan J."/>
            <person name="Riley R."/>
            <person name="LaButti K."/>
            <person name="Andreopoulos B."/>
            <person name="Lipzen A."/>
            <person name="Chen C."/>
            <person name="Yan M."/>
            <person name="Daum C."/>
            <person name="Ng V."/>
            <person name="Clum A."/>
            <person name="Steindorff A."/>
            <person name="Ohm R.A."/>
            <person name="Martin F."/>
            <person name="Silar P."/>
            <person name="Natvig D.O."/>
            <person name="Lalanne C."/>
            <person name="Gautier V."/>
            <person name="Ament-Velasquez S.L."/>
            <person name="Kruys A."/>
            <person name="Hutchinson M.I."/>
            <person name="Powell A.J."/>
            <person name="Barry K."/>
            <person name="Miller A.N."/>
            <person name="Grigoriev I.V."/>
            <person name="Debuchy R."/>
            <person name="Gladieux P."/>
            <person name="Hiltunen Thoren M."/>
            <person name="Johannesson H."/>
        </authorList>
    </citation>
    <scope>NUCLEOTIDE SEQUENCE</scope>
    <source>
        <strain evidence="4">CBS 359.72</strain>
    </source>
</reference>
<protein>
    <submittedName>
        <fullName evidence="4">FAS1 domain-containing protein</fullName>
    </submittedName>
</protein>
<accession>A0AAN7CKU6</accession>
<dbReference type="SUPFAM" id="SSF82153">
    <property type="entry name" value="FAS1 domain"/>
    <property type="match status" value="2"/>
</dbReference>
<evidence type="ECO:0000313" key="5">
    <source>
        <dbReference type="Proteomes" id="UP001303647"/>
    </source>
</evidence>
<dbReference type="GO" id="GO:0016236">
    <property type="term" value="P:macroautophagy"/>
    <property type="evidence" value="ECO:0007669"/>
    <property type="project" value="TreeGrafter"/>
</dbReference>
<dbReference type="AlphaFoldDB" id="A0AAN7CKU6"/>
<evidence type="ECO:0000313" key="4">
    <source>
        <dbReference type="EMBL" id="KAK4243966.1"/>
    </source>
</evidence>
<feature type="chain" id="PRO_5042925458" evidence="2">
    <location>
        <begin position="18"/>
        <end position="382"/>
    </location>
</feature>
<comment type="caution">
    <text evidence="4">The sequence shown here is derived from an EMBL/GenBank/DDBJ whole genome shotgun (WGS) entry which is preliminary data.</text>
</comment>
<feature type="domain" description="FAS1" evidence="3">
    <location>
        <begin position="20"/>
        <end position="169"/>
    </location>
</feature>
<dbReference type="SMART" id="SM00554">
    <property type="entry name" value="FAS1"/>
    <property type="match status" value="2"/>
</dbReference>
<evidence type="ECO:0000259" key="3">
    <source>
        <dbReference type="PROSITE" id="PS50213"/>
    </source>
</evidence>
<evidence type="ECO:0000256" key="2">
    <source>
        <dbReference type="SAM" id="SignalP"/>
    </source>
</evidence>
<dbReference type="InterPro" id="IPR000782">
    <property type="entry name" value="FAS1_domain"/>
</dbReference>
<dbReference type="EMBL" id="MU857767">
    <property type="protein sequence ID" value="KAK4243966.1"/>
    <property type="molecule type" value="Genomic_DNA"/>
</dbReference>
<dbReference type="PANTHER" id="PTHR10900:SF77">
    <property type="entry name" value="FI19380P1"/>
    <property type="match status" value="1"/>
</dbReference>
<dbReference type="InterPro" id="IPR036378">
    <property type="entry name" value="FAS1_dom_sf"/>
</dbReference>
<dbReference type="PANTHER" id="PTHR10900">
    <property type="entry name" value="PERIOSTIN-RELATED"/>
    <property type="match status" value="1"/>
</dbReference>
<dbReference type="InterPro" id="IPR050904">
    <property type="entry name" value="Adhesion/Biosynth-related"/>
</dbReference>
<evidence type="ECO:0000256" key="1">
    <source>
        <dbReference type="SAM" id="MobiDB-lite"/>
    </source>
</evidence>
<feature type="compositionally biased region" description="Low complexity" evidence="1">
    <location>
        <begin position="305"/>
        <end position="317"/>
    </location>
</feature>
<keyword evidence="5" id="KW-1185">Reference proteome</keyword>
<dbReference type="PROSITE" id="PS50213">
    <property type="entry name" value="FAS1"/>
    <property type="match status" value="2"/>
</dbReference>
<sequence length="382" mass="39349">MRLRRLLLISEAWGVVAQYNTLQDILTAQSATLSTLSAWLQSQAVVFQILSNAQGVTLLAPSNNALSQLYSTSLASELALDPNFLTAFLAYHVLSGVHFVSDLSKSQGASVPTFLNMAAYSNVSGGQVVHSKSQNGAVNLITGNNMQSNLQPYDFNYVGGTLHIIDSVLTIPKSLTNTLIAGGLTATVGALRRASIEDTLNEASDVTIFAPTNDAFNAIGSLVNAMTLEQLTSVLNYHVVRGKVLYSELLTGGSELTSQGASVNFRVQNGALFANSARVVISDILVGNGVVHVVDGVLNPANTTATPDPNAATQPPAFNGASSTDGGVPFTSAVVSTTTISDGGTPTASPSPPSVVEGAASQTKAGAVVAALFGGVVVLAGW</sequence>
<name>A0AAN7CKU6_9PEZI</name>
<feature type="region of interest" description="Disordered" evidence="1">
    <location>
        <begin position="305"/>
        <end position="325"/>
    </location>
</feature>
<keyword evidence="2" id="KW-0732">Signal</keyword>
<feature type="domain" description="FAS1" evidence="3">
    <location>
        <begin position="172"/>
        <end position="298"/>
    </location>
</feature>
<dbReference type="Pfam" id="PF02469">
    <property type="entry name" value="Fasciclin"/>
    <property type="match status" value="2"/>
</dbReference>